<dbReference type="InterPro" id="IPR044060">
    <property type="entry name" value="Bacterial_rp_domain"/>
</dbReference>
<evidence type="ECO:0000313" key="8">
    <source>
        <dbReference type="Proteomes" id="UP000682802"/>
    </source>
</evidence>
<feature type="domain" description="Purple acid phosphatase N-terminal" evidence="4">
    <location>
        <begin position="30"/>
        <end position="120"/>
    </location>
</feature>
<dbReference type="EMBL" id="CP076129">
    <property type="protein sequence ID" value="QWG10241.1"/>
    <property type="molecule type" value="Genomic_DNA"/>
</dbReference>
<dbReference type="Pfam" id="PF17957">
    <property type="entry name" value="Big_7"/>
    <property type="match status" value="1"/>
</dbReference>
<dbReference type="InterPro" id="IPR015914">
    <property type="entry name" value="PAPs_N"/>
</dbReference>
<dbReference type="InterPro" id="IPR008963">
    <property type="entry name" value="Purple_acid_Pase-like_N"/>
</dbReference>
<dbReference type="InterPro" id="IPR026444">
    <property type="entry name" value="Secre_tail"/>
</dbReference>
<dbReference type="Gene3D" id="3.60.21.10">
    <property type="match status" value="1"/>
</dbReference>
<dbReference type="SUPFAM" id="SSF56300">
    <property type="entry name" value="Metallo-dependent phosphatases"/>
    <property type="match status" value="1"/>
</dbReference>
<evidence type="ECO:0000259" key="5">
    <source>
        <dbReference type="Pfam" id="PF18962"/>
    </source>
</evidence>
<organism evidence="7 8">
    <name type="scientific">Flammeovirga kamogawensis</name>
    <dbReference type="NCBI Taxonomy" id="373891"/>
    <lineage>
        <taxon>Bacteria</taxon>
        <taxon>Pseudomonadati</taxon>
        <taxon>Bacteroidota</taxon>
        <taxon>Cytophagia</taxon>
        <taxon>Cytophagales</taxon>
        <taxon>Flammeovirgaceae</taxon>
        <taxon>Flammeovirga</taxon>
    </lineage>
</organism>
<proteinExistence type="predicted"/>
<dbReference type="InterPro" id="IPR013378">
    <property type="entry name" value="InlB-like_B-rpt"/>
</dbReference>
<evidence type="ECO:0000256" key="2">
    <source>
        <dbReference type="SAM" id="SignalP"/>
    </source>
</evidence>
<dbReference type="Gene3D" id="2.60.40.10">
    <property type="entry name" value="Immunoglobulins"/>
    <property type="match status" value="1"/>
</dbReference>
<dbReference type="NCBIfam" id="TIGR02543">
    <property type="entry name" value="List_Bact_rpt"/>
    <property type="match status" value="1"/>
</dbReference>
<feature type="chain" id="PRO_5045502249" evidence="2">
    <location>
        <begin position="27"/>
        <end position="1033"/>
    </location>
</feature>
<gene>
    <name evidence="7" type="ORF">KM029_21400</name>
</gene>
<dbReference type="InterPro" id="IPR004843">
    <property type="entry name" value="Calcineurin-like_PHP"/>
</dbReference>
<dbReference type="NCBIfam" id="TIGR04183">
    <property type="entry name" value="Por_Secre_tail"/>
    <property type="match status" value="1"/>
</dbReference>
<feature type="signal peptide" evidence="2">
    <location>
        <begin position="1"/>
        <end position="26"/>
    </location>
</feature>
<feature type="domain" description="Calcineurin-like phosphoesterase" evidence="3">
    <location>
        <begin position="150"/>
        <end position="300"/>
    </location>
</feature>
<dbReference type="SUPFAM" id="SSF49363">
    <property type="entry name" value="Purple acid phosphatase, N-terminal domain"/>
    <property type="match status" value="1"/>
</dbReference>
<reference evidence="7 8" key="1">
    <citation type="submission" date="2021-05" db="EMBL/GenBank/DDBJ databases">
        <title>Comparative genomic studies on the polysaccharide-degrading batcterial strains of the Flammeovirga genus.</title>
        <authorList>
            <person name="Zewei F."/>
            <person name="Zheng Z."/>
            <person name="Yu L."/>
            <person name="Ruyue G."/>
            <person name="Yanhong M."/>
            <person name="Yuanyuan C."/>
            <person name="Jingyan G."/>
            <person name="Wenjun H."/>
        </authorList>
    </citation>
    <scope>NUCLEOTIDE SEQUENCE [LARGE SCALE GENOMIC DNA]</scope>
    <source>
        <strain evidence="7 8">YS10</strain>
    </source>
</reference>
<keyword evidence="1 2" id="KW-0732">Signal</keyword>
<dbReference type="Proteomes" id="UP000682802">
    <property type="component" value="Chromosome 2"/>
</dbReference>
<evidence type="ECO:0000259" key="4">
    <source>
        <dbReference type="Pfam" id="PF16656"/>
    </source>
</evidence>
<evidence type="ECO:0000259" key="3">
    <source>
        <dbReference type="Pfam" id="PF00149"/>
    </source>
</evidence>
<dbReference type="RefSeq" id="WP_144075848.1">
    <property type="nucleotide sequence ID" value="NZ_CP076129.1"/>
</dbReference>
<dbReference type="Pfam" id="PF16656">
    <property type="entry name" value="Pur_ac_phosph_N"/>
    <property type="match status" value="1"/>
</dbReference>
<evidence type="ECO:0000259" key="6">
    <source>
        <dbReference type="Pfam" id="PF18998"/>
    </source>
</evidence>
<dbReference type="Gene3D" id="2.60.40.380">
    <property type="entry name" value="Purple acid phosphatase-like, N-terminal"/>
    <property type="match status" value="1"/>
</dbReference>
<name>A0ABX8H345_9BACT</name>
<dbReference type="PANTHER" id="PTHR45867:SF3">
    <property type="entry name" value="ACID PHOSPHATASE TYPE 7"/>
    <property type="match status" value="1"/>
</dbReference>
<dbReference type="InterPro" id="IPR029052">
    <property type="entry name" value="Metallo-depent_PP-like"/>
</dbReference>
<feature type="domain" description="Bacterial repeat" evidence="6">
    <location>
        <begin position="694"/>
        <end position="763"/>
    </location>
</feature>
<dbReference type="InterPro" id="IPR013783">
    <property type="entry name" value="Ig-like_fold"/>
</dbReference>
<keyword evidence="8" id="KW-1185">Reference proteome</keyword>
<accession>A0ABX8H345</accession>
<dbReference type="Pfam" id="PF18998">
    <property type="entry name" value="Flg_new_2"/>
    <property type="match status" value="1"/>
</dbReference>
<dbReference type="Pfam" id="PF18962">
    <property type="entry name" value="Por_Secre_tail"/>
    <property type="match status" value="1"/>
</dbReference>
<evidence type="ECO:0000313" key="7">
    <source>
        <dbReference type="EMBL" id="QWG10241.1"/>
    </source>
</evidence>
<dbReference type="Pfam" id="PF00149">
    <property type="entry name" value="Metallophos"/>
    <property type="match status" value="1"/>
</dbReference>
<feature type="domain" description="Secretion system C-terminal sorting" evidence="5">
    <location>
        <begin position="957"/>
        <end position="1032"/>
    </location>
</feature>
<sequence length="1033" mass="113502">MMKKLLLRTLLLATMMGLNITWSAFANTDKYRLTLRDDPATTITIAWNQISGSDPIVYFDTNDHGTDYSAYTMNKTVDRSIEYKGMSNQFARLTGLQPNTAYYFVIKDSEGTSERYWFKTAPSSSSERLSFIAGGDSRNNREPRQNGNRIVARLRPHAVFFGGDMTSAGTDEQWQDWFDDWQLTIGNDGRIVPIVAARGNHESSNSMVYDLFDTPSTDIYYGLTFGTDLLRVYTLNTEMSITGDQTTWLANDLAANSNVTWKSAQYHKPMRPHVSGKTEGNTHYSSWANIFYQNNVKLVVECDAHTVKTTWPVKPTTESGNEEGFVRDDVSGTVYTGEGCWGAPLRSNNDNKSWTRDSGMFNQVKWIFVDQSKIEIRTIKVDNATSVETVNDSNIFSAPANLDIWSPSNGPVVTITNTVGLPDINLISPEDQGYYSTPTTLTLAASAMDTDGSVAKVEFYINDNSIGLDTSSPYEIDYLIPADGNYSFYAIVEDNDGNTIKSETRSFKVGIVDNILNVRVIADEDDAEEAEDGMVDISSSDLELVYDPHESAGNQKVGLRFKNLDIPQGATITEAYIQFTADEDKNETGSLSIYGQFANMPAPFTTTLNDISSRPKTTASVVWSPENWLTVGEAGSAQRTPDLQNIAQEIVNRPGWNAGHMVFIFEGNGRRVAESYKGSSTAAPQLVISYKEKYTLSVNATNGSVTTSPEQDTFDQGSEVILTAVPNSDYEFSGWSDDALGTQNPLTITMDSNKNITANFTEIPTGTTITIGVFKGNDDAQEAANGVIDISSTSLDLGDQIVGVRFRDIDIPQGATINDAYIQFTTDEVINAEGTLSIQAQFANKPSVFTTALNDISSRPKTTASVNWTPEDWTVAEEASTAQRTPNLKSIVQEIVNRSAWNLGHMAFIFQGNGHRVAKSYNGSSTSAPQLIVTYDSNTNSRVSLTESPTVSNNMSVYPNPIGEIVNFEFDTVIPELITITFYDISGRVALVNNISSKLGHNKIVIETATLKSGNYTVHIVGDGISEAVKLIK</sequence>
<evidence type="ECO:0000256" key="1">
    <source>
        <dbReference type="ARBA" id="ARBA00022729"/>
    </source>
</evidence>
<protein>
    <submittedName>
        <fullName evidence="7">Fibronectin type III domain-containing protein</fullName>
    </submittedName>
</protein>
<dbReference type="PANTHER" id="PTHR45867">
    <property type="entry name" value="PURPLE ACID PHOSPHATASE"/>
    <property type="match status" value="1"/>
</dbReference>